<dbReference type="Pfam" id="PF00535">
    <property type="entry name" value="Glycos_transf_2"/>
    <property type="match status" value="1"/>
</dbReference>
<accession>A0ABZ0M4H3</accession>
<dbReference type="PANTHER" id="PTHR10859:SF91">
    <property type="entry name" value="DOLICHYL-PHOSPHATE BETA-GLUCOSYLTRANSFERASE"/>
    <property type="match status" value="1"/>
</dbReference>
<feature type="domain" description="Glycosyltransferase 2-like" evidence="1">
    <location>
        <begin position="34"/>
        <end position="163"/>
    </location>
</feature>
<keyword evidence="3" id="KW-1185">Reference proteome</keyword>
<protein>
    <submittedName>
        <fullName evidence="2">Glycosyltransferase</fullName>
        <ecNumber evidence="2">2.4.-.-</ecNumber>
    </submittedName>
</protein>
<dbReference type="InterPro" id="IPR029044">
    <property type="entry name" value="Nucleotide-diphossugar_trans"/>
</dbReference>
<proteinExistence type="predicted"/>
<keyword evidence="2" id="KW-0328">Glycosyltransferase</keyword>
<dbReference type="RefSeq" id="WP_318109591.1">
    <property type="nucleotide sequence ID" value="NZ_CP137573.1"/>
</dbReference>
<dbReference type="GO" id="GO:0016757">
    <property type="term" value="F:glycosyltransferase activity"/>
    <property type="evidence" value="ECO:0007669"/>
    <property type="project" value="UniProtKB-KW"/>
</dbReference>
<dbReference type="InterPro" id="IPR001173">
    <property type="entry name" value="Glyco_trans_2-like"/>
</dbReference>
<dbReference type="EMBL" id="CP137573">
    <property type="protein sequence ID" value="WOX26550.1"/>
    <property type="molecule type" value="Genomic_DNA"/>
</dbReference>
<dbReference type="PANTHER" id="PTHR10859">
    <property type="entry name" value="GLYCOSYL TRANSFERASE"/>
    <property type="match status" value="1"/>
</dbReference>
<evidence type="ECO:0000259" key="1">
    <source>
        <dbReference type="Pfam" id="PF00535"/>
    </source>
</evidence>
<gene>
    <name evidence="2" type="ORF">R2D22_05795</name>
</gene>
<dbReference type="Proteomes" id="UP001301731">
    <property type="component" value="Chromosome"/>
</dbReference>
<name>A0ABZ0M4H3_9ACTN</name>
<dbReference type="Gene3D" id="3.90.550.10">
    <property type="entry name" value="Spore Coat Polysaccharide Biosynthesis Protein SpsA, Chain A"/>
    <property type="match status" value="1"/>
</dbReference>
<dbReference type="SUPFAM" id="SSF53448">
    <property type="entry name" value="Nucleotide-diphospho-sugar transferases"/>
    <property type="match status" value="1"/>
</dbReference>
<dbReference type="EC" id="2.4.-.-" evidence="2"/>
<sequence length="260" mass="27575">MVSVLPSYVPGLVPAPVSEPLPSRLTRPPVDLEVIIPAFNERRRLPATIGATTGYLAAQRWSSAVVVVDNNSVDSTLEALERFTDAPVAVHVIGCSDQGKGAAVRRGIMTSAARYIGFADADNATPIATLEPVMALLADGHGAVIASREIDGARRAVEQSALRRAGGRLFRALARLTLPDIADSQCGFKFFPGPLAREIAASCHVDGFAFDVELLARVLRAGHDVVEVPVVWTDVPGSTFSAGRDGLRSMADLLRISLAR</sequence>
<keyword evidence="2" id="KW-0808">Transferase</keyword>
<evidence type="ECO:0000313" key="3">
    <source>
        <dbReference type="Proteomes" id="UP001301731"/>
    </source>
</evidence>
<evidence type="ECO:0000313" key="2">
    <source>
        <dbReference type="EMBL" id="WOX26550.1"/>
    </source>
</evidence>
<organism evidence="2 3">
    <name type="scientific">Streptomyces solicathayae</name>
    <dbReference type="NCBI Taxonomy" id="3081768"/>
    <lineage>
        <taxon>Bacteria</taxon>
        <taxon>Bacillati</taxon>
        <taxon>Actinomycetota</taxon>
        <taxon>Actinomycetes</taxon>
        <taxon>Kitasatosporales</taxon>
        <taxon>Streptomycetaceae</taxon>
        <taxon>Streptomyces</taxon>
    </lineage>
</organism>
<reference evidence="2 3" key="1">
    <citation type="submission" date="2023-10" db="EMBL/GenBank/DDBJ databases">
        <title>The genome sequence of Streptomyces sp. HUAS YS2.</title>
        <authorList>
            <person name="Mo P."/>
        </authorList>
    </citation>
    <scope>NUCLEOTIDE SEQUENCE [LARGE SCALE GENOMIC DNA]</scope>
    <source>
        <strain evidence="2 3">HUAS YS2</strain>
    </source>
</reference>